<dbReference type="EMBL" id="KN728667">
    <property type="protein sequence ID" value="KIH63418.1"/>
    <property type="molecule type" value="Genomic_DNA"/>
</dbReference>
<evidence type="ECO:0008006" key="4">
    <source>
        <dbReference type="Google" id="ProtNLM"/>
    </source>
</evidence>
<dbReference type="Proteomes" id="UP000054047">
    <property type="component" value="Unassembled WGS sequence"/>
</dbReference>
<keyword evidence="3" id="KW-1185">Reference proteome</keyword>
<dbReference type="AlphaFoldDB" id="A0A0C2D237"/>
<feature type="transmembrane region" description="Helical" evidence="1">
    <location>
        <begin position="187"/>
        <end position="213"/>
    </location>
</feature>
<dbReference type="OrthoDB" id="5829542at2759"/>
<name>A0A0C2D237_9BILA</name>
<proteinExistence type="predicted"/>
<feature type="transmembrane region" description="Helical" evidence="1">
    <location>
        <begin position="105"/>
        <end position="129"/>
    </location>
</feature>
<reference evidence="2 3" key="1">
    <citation type="submission" date="2013-12" db="EMBL/GenBank/DDBJ databases">
        <title>Draft genome of the parsitic nematode Ancylostoma duodenale.</title>
        <authorList>
            <person name="Mitreva M."/>
        </authorList>
    </citation>
    <scope>NUCLEOTIDE SEQUENCE [LARGE SCALE GENOMIC DNA]</scope>
    <source>
        <strain evidence="2 3">Zhejiang</strain>
    </source>
</reference>
<feature type="transmembrane region" description="Helical" evidence="1">
    <location>
        <begin position="150"/>
        <end position="167"/>
    </location>
</feature>
<organism evidence="2 3">
    <name type="scientific">Ancylostoma duodenale</name>
    <dbReference type="NCBI Taxonomy" id="51022"/>
    <lineage>
        <taxon>Eukaryota</taxon>
        <taxon>Metazoa</taxon>
        <taxon>Ecdysozoa</taxon>
        <taxon>Nematoda</taxon>
        <taxon>Chromadorea</taxon>
        <taxon>Rhabditida</taxon>
        <taxon>Rhabditina</taxon>
        <taxon>Rhabditomorpha</taxon>
        <taxon>Strongyloidea</taxon>
        <taxon>Ancylostomatidae</taxon>
        <taxon>Ancylostomatinae</taxon>
        <taxon>Ancylostoma</taxon>
    </lineage>
</organism>
<gene>
    <name evidence="2" type="ORF">ANCDUO_06281</name>
</gene>
<evidence type="ECO:0000313" key="2">
    <source>
        <dbReference type="EMBL" id="KIH63418.1"/>
    </source>
</evidence>
<evidence type="ECO:0000313" key="3">
    <source>
        <dbReference type="Proteomes" id="UP000054047"/>
    </source>
</evidence>
<feature type="transmembrane region" description="Helical" evidence="1">
    <location>
        <begin position="20"/>
        <end position="45"/>
    </location>
</feature>
<feature type="transmembrane region" description="Helical" evidence="1">
    <location>
        <begin position="57"/>
        <end position="76"/>
    </location>
</feature>
<keyword evidence="1" id="KW-0472">Membrane</keyword>
<keyword evidence="1" id="KW-0812">Transmembrane</keyword>
<accession>A0A0C2D237</accession>
<evidence type="ECO:0000256" key="1">
    <source>
        <dbReference type="SAM" id="Phobius"/>
    </source>
</evidence>
<protein>
    <recommendedName>
        <fullName evidence="4">G-protein coupled receptors family 1 profile domain-containing protein</fullName>
    </recommendedName>
</protein>
<keyword evidence="1" id="KW-1133">Transmembrane helix</keyword>
<sequence>MNLYEVDVEHPRTPFDVSDYYTVVLCIVYLLIGTTSILFNIFNIYVFGRKKSLRKKYIVFIFLEAAEVVNGVAYIMTGAGRLSSIANGRLHNEISVEGCFFTKPWPVIVLVGTQLPALVVIFASIERTIAVHRPSQYYRQWNYSYKLKRLFLLIVVQMVSISVAAQSSFGLQAMNPSEHCTIISSTHIAYCTAHFLFVVLAYVISFVTLMSIFRSRRNFKPYWTRELLKMAG</sequence>
<dbReference type="SUPFAM" id="SSF81321">
    <property type="entry name" value="Family A G protein-coupled receptor-like"/>
    <property type="match status" value="1"/>
</dbReference>
<dbReference type="Gene3D" id="1.20.1070.10">
    <property type="entry name" value="Rhodopsin 7-helix transmembrane proteins"/>
    <property type="match status" value="1"/>
</dbReference>